<reference evidence="1 2" key="1">
    <citation type="journal article" date="2019" name="Int. J. Syst. Evol. Microbiol.">
        <title>Streptomyces cadmiisoli sp. nov., a novel actinomycete isolated from cadmium-contaminated soil.</title>
        <authorList>
            <person name="Li K."/>
            <person name="Tang X."/>
            <person name="Zhao J."/>
            <person name="Guo Y."/>
            <person name="Tang Y."/>
            <person name="Gao J."/>
        </authorList>
    </citation>
    <scope>NUCLEOTIDE SEQUENCE [LARGE SCALE GENOMIC DNA]</scope>
    <source>
        <strain evidence="1 2">ZFG47</strain>
    </source>
</reference>
<protein>
    <submittedName>
        <fullName evidence="1">Uncharacterized protein</fullName>
    </submittedName>
</protein>
<gene>
    <name evidence="1" type="ORF">DN051_32245</name>
</gene>
<dbReference type="KEGG" id="scad:DN051_32245"/>
<dbReference type="AlphaFoldDB" id="A0A2Z4J6M0"/>
<organism evidence="1 2">
    <name type="scientific">Streptomyces cadmiisoli</name>
    <dbReference type="NCBI Taxonomy" id="2184053"/>
    <lineage>
        <taxon>Bacteria</taxon>
        <taxon>Bacillati</taxon>
        <taxon>Actinomycetota</taxon>
        <taxon>Actinomycetes</taxon>
        <taxon>Kitasatosporales</taxon>
        <taxon>Streptomycetaceae</taxon>
        <taxon>Streptomyces</taxon>
        <taxon>Streptomyces aurantiacus group</taxon>
    </lineage>
</organism>
<dbReference type="EMBL" id="CP030073">
    <property type="protein sequence ID" value="AWW40771.1"/>
    <property type="molecule type" value="Genomic_DNA"/>
</dbReference>
<evidence type="ECO:0000313" key="2">
    <source>
        <dbReference type="Proteomes" id="UP000249616"/>
    </source>
</evidence>
<dbReference type="Proteomes" id="UP000249616">
    <property type="component" value="Chromosome"/>
</dbReference>
<name>A0A2Z4J6M0_9ACTN</name>
<evidence type="ECO:0000313" key="1">
    <source>
        <dbReference type="EMBL" id="AWW40771.1"/>
    </source>
</evidence>
<sequence length="75" mass="7886">MTENTLKDPAKNIMVKGEEVPRVIDNGDGTVTWNLKGETATRIAALLLISLAGTMPGSRRAPSGGFGDFLTGRGL</sequence>
<proteinExistence type="predicted"/>
<accession>A0A2Z4J6M0</accession>
<keyword evidence="2" id="KW-1185">Reference proteome</keyword>
<dbReference type="RefSeq" id="WP_112440178.1">
    <property type="nucleotide sequence ID" value="NZ_CP030073.1"/>
</dbReference>